<dbReference type="InterPro" id="IPR015590">
    <property type="entry name" value="Aldehyde_DH_dom"/>
</dbReference>
<protein>
    <recommendedName>
        <fullName evidence="3">aldehyde dehydrogenase (NAD(+))</fullName>
        <ecNumber evidence="3">1.2.1.3</ecNumber>
    </recommendedName>
</protein>
<dbReference type="STRING" id="454130.A0A0U5GL43"/>
<dbReference type="OMA" id="SWSKVPW"/>
<feature type="domain" description="Aldehyde dehydrogenase" evidence="7">
    <location>
        <begin position="24"/>
        <end position="472"/>
    </location>
</feature>
<dbReference type="InterPro" id="IPR044086">
    <property type="entry name" value="LUC3-like"/>
</dbReference>
<dbReference type="EMBL" id="CDMC01000002">
    <property type="protein sequence ID" value="CEN59795.1"/>
    <property type="molecule type" value="Genomic_DNA"/>
</dbReference>
<evidence type="ECO:0000256" key="4">
    <source>
        <dbReference type="ARBA" id="ARBA00049194"/>
    </source>
</evidence>
<dbReference type="PROSITE" id="PS00687">
    <property type="entry name" value="ALDEHYDE_DEHYDR_GLU"/>
    <property type="match status" value="1"/>
</dbReference>
<proteinExistence type="inferred from homology"/>
<comment type="catalytic activity">
    <reaction evidence="4">
        <text>an aldehyde + NAD(+) + H2O = a carboxylate + NADH + 2 H(+)</text>
        <dbReference type="Rhea" id="RHEA:16185"/>
        <dbReference type="ChEBI" id="CHEBI:15377"/>
        <dbReference type="ChEBI" id="CHEBI:15378"/>
        <dbReference type="ChEBI" id="CHEBI:17478"/>
        <dbReference type="ChEBI" id="CHEBI:29067"/>
        <dbReference type="ChEBI" id="CHEBI:57540"/>
        <dbReference type="ChEBI" id="CHEBI:57945"/>
        <dbReference type="EC" id="1.2.1.3"/>
    </reaction>
</comment>
<gene>
    <name evidence="8" type="ORF">ASPCAL02239</name>
</gene>
<feature type="active site" evidence="5">
    <location>
        <position position="250"/>
    </location>
</feature>
<dbReference type="Gene3D" id="3.40.605.10">
    <property type="entry name" value="Aldehyde Dehydrogenase, Chain A, domain 1"/>
    <property type="match status" value="1"/>
</dbReference>
<dbReference type="FunFam" id="3.40.605.10:FF:000007">
    <property type="entry name" value="NAD/NADP-dependent betaine aldehyde dehydrogenase"/>
    <property type="match status" value="1"/>
</dbReference>
<accession>A0A0U5GL43</accession>
<dbReference type="PANTHER" id="PTHR11699">
    <property type="entry name" value="ALDEHYDE DEHYDROGENASE-RELATED"/>
    <property type="match status" value="1"/>
</dbReference>
<evidence type="ECO:0000256" key="2">
    <source>
        <dbReference type="ARBA" id="ARBA00023002"/>
    </source>
</evidence>
<dbReference type="SUPFAM" id="SSF53720">
    <property type="entry name" value="ALDH-like"/>
    <property type="match status" value="1"/>
</dbReference>
<dbReference type="FunFam" id="3.40.309.10:FF:000009">
    <property type="entry name" value="Aldehyde dehydrogenase A"/>
    <property type="match status" value="1"/>
</dbReference>
<organism evidence="8 9">
    <name type="scientific">Aspergillus calidoustus</name>
    <dbReference type="NCBI Taxonomy" id="454130"/>
    <lineage>
        <taxon>Eukaryota</taxon>
        <taxon>Fungi</taxon>
        <taxon>Dikarya</taxon>
        <taxon>Ascomycota</taxon>
        <taxon>Pezizomycotina</taxon>
        <taxon>Eurotiomycetes</taxon>
        <taxon>Eurotiomycetidae</taxon>
        <taxon>Eurotiales</taxon>
        <taxon>Aspergillaceae</taxon>
        <taxon>Aspergillus</taxon>
        <taxon>Aspergillus subgen. Nidulantes</taxon>
    </lineage>
</organism>
<dbReference type="Proteomes" id="UP000054771">
    <property type="component" value="Unassembled WGS sequence"/>
</dbReference>
<comment type="similarity">
    <text evidence="1 6">Belongs to the aldehyde dehydrogenase family.</text>
</comment>
<dbReference type="InterPro" id="IPR016162">
    <property type="entry name" value="Ald_DH_N"/>
</dbReference>
<dbReference type="InterPro" id="IPR016160">
    <property type="entry name" value="Ald_DH_CS_CYS"/>
</dbReference>
<dbReference type="Gene3D" id="3.40.309.10">
    <property type="entry name" value="Aldehyde Dehydrogenase, Chain A, domain 2"/>
    <property type="match status" value="1"/>
</dbReference>
<dbReference type="PROSITE" id="PS00070">
    <property type="entry name" value="ALDEHYDE_DEHYDR_CYS"/>
    <property type="match status" value="1"/>
</dbReference>
<name>A0A0U5GL43_ASPCI</name>
<dbReference type="GO" id="GO:0004029">
    <property type="term" value="F:aldehyde dehydrogenase (NAD+) activity"/>
    <property type="evidence" value="ECO:0007669"/>
    <property type="project" value="UniProtKB-EC"/>
</dbReference>
<reference evidence="9" key="1">
    <citation type="journal article" date="2016" name="Genome Announc.">
        <title>Draft genome sequences of fungus Aspergillus calidoustus.</title>
        <authorList>
            <person name="Horn F."/>
            <person name="Linde J."/>
            <person name="Mattern D.J."/>
            <person name="Walther G."/>
            <person name="Guthke R."/>
            <person name="Scherlach K."/>
            <person name="Martin K."/>
            <person name="Brakhage A.A."/>
            <person name="Petzke L."/>
            <person name="Valiante V."/>
        </authorList>
    </citation>
    <scope>NUCLEOTIDE SEQUENCE [LARGE SCALE GENOMIC DNA]</scope>
    <source>
        <strain evidence="9">SF006504</strain>
    </source>
</reference>
<dbReference type="EC" id="1.2.1.3" evidence="3"/>
<keyword evidence="9" id="KW-1185">Reference proteome</keyword>
<evidence type="ECO:0000256" key="6">
    <source>
        <dbReference type="RuleBase" id="RU003345"/>
    </source>
</evidence>
<keyword evidence="2 6" id="KW-0560">Oxidoreductase</keyword>
<dbReference type="InterPro" id="IPR029510">
    <property type="entry name" value="Ald_DH_CS_GLU"/>
</dbReference>
<evidence type="ECO:0000313" key="9">
    <source>
        <dbReference type="Proteomes" id="UP000054771"/>
    </source>
</evidence>
<dbReference type="CDD" id="cd07106">
    <property type="entry name" value="ALDH_AldA-AAD23400"/>
    <property type="match status" value="1"/>
</dbReference>
<evidence type="ECO:0000256" key="5">
    <source>
        <dbReference type="PROSITE-ProRule" id="PRU10007"/>
    </source>
</evidence>
<sequence>MAIAEQFNVFEDFQNIINGKKSSTAETRHGINPATAKPNPEVPVSTQTDVDNAVAAAQEAFKTWSEVPLAERANALRTFADGLEPYAEDFAKLLTQEQGKPLSFATSEVTTGIKSLRDTADLSLPDEIIEDSATRKIVVRHTPLGVSVGIVPWNFPFALGIQKLAPAVLMGNTIIIKPSPFTPYCGLKVVELAQRFFPAGVVQVLSGGDNLGPWLTEHPGIEKISFTGSSVTGKKVMESASRTLKRVTLELGGKDAAIVCKDVDIEAAAAKLMTFGFINSGQVCLAIKRLYVHEEIYQKFLAAAAAYTKTISVGAGTDEGVFMGPLQNAMQYEKVKTFFEGVTPDQLSLTNGGVDESKPGYFIRPTIVDRPAEDSRLATAEQFGPILPFLTWKDESDVIARANGTRMGLGASVWSNDLDEAARIASKLQAGSVWVNTHMELDPRAPFGGHKESGIGCELGLHGLKGWTNLQTLYFKKA</sequence>
<dbReference type="Pfam" id="PF00171">
    <property type="entry name" value="Aldedh"/>
    <property type="match status" value="1"/>
</dbReference>
<dbReference type="InterPro" id="IPR016161">
    <property type="entry name" value="Ald_DH/histidinol_DH"/>
</dbReference>
<dbReference type="InterPro" id="IPR016163">
    <property type="entry name" value="Ald_DH_C"/>
</dbReference>
<evidence type="ECO:0000256" key="3">
    <source>
        <dbReference type="ARBA" id="ARBA00024226"/>
    </source>
</evidence>
<evidence type="ECO:0000259" key="7">
    <source>
        <dbReference type="Pfam" id="PF00171"/>
    </source>
</evidence>
<evidence type="ECO:0000256" key="1">
    <source>
        <dbReference type="ARBA" id="ARBA00009986"/>
    </source>
</evidence>
<dbReference type="AlphaFoldDB" id="A0A0U5GL43"/>
<dbReference type="OrthoDB" id="310895at2759"/>
<evidence type="ECO:0000313" key="8">
    <source>
        <dbReference type="EMBL" id="CEN59795.1"/>
    </source>
</evidence>